<sequence length="206" mass="21621">MRGWIVLMVLAMCILAGSEALAGKADGFSGTAFGTPLTSLPAFMILKSDGDATYAVNLQEGYRIGGKSPVVVYGFAGGRLFAAYVRLDGLTSRDAMAKELSARHGKPSVSTEGGVETLRWRAGKTKIKLKSNPAAGSLKLGYYSTEQAGPAARLLEADSLDIDALARLYDKDKMTKAVSVPGRPAPKGYSPYDDGVSQSPGRAPGQ</sequence>
<evidence type="ECO:0000256" key="2">
    <source>
        <dbReference type="SAM" id="SignalP"/>
    </source>
</evidence>
<keyword evidence="2" id="KW-0732">Signal</keyword>
<protein>
    <submittedName>
        <fullName evidence="3">Uncharacterized protein</fullName>
    </submittedName>
</protein>
<dbReference type="AlphaFoldDB" id="A0A4P6HGT0"/>
<dbReference type="RefSeq" id="WP_129349218.1">
    <property type="nucleotide sequence ID" value="NZ_CP026538.1"/>
</dbReference>
<dbReference type="EMBL" id="CP026538">
    <property type="protein sequence ID" value="QAZ66177.1"/>
    <property type="molecule type" value="Genomic_DNA"/>
</dbReference>
<evidence type="ECO:0000313" key="3">
    <source>
        <dbReference type="EMBL" id="QAZ66177.1"/>
    </source>
</evidence>
<dbReference type="Proteomes" id="UP000293296">
    <property type="component" value="Chromosome"/>
</dbReference>
<evidence type="ECO:0000256" key="1">
    <source>
        <dbReference type="SAM" id="MobiDB-lite"/>
    </source>
</evidence>
<organism evidence="3 4">
    <name type="scientific">Solidesulfovibrio carbinolicus</name>
    <dbReference type="NCBI Taxonomy" id="296842"/>
    <lineage>
        <taxon>Bacteria</taxon>
        <taxon>Pseudomonadati</taxon>
        <taxon>Thermodesulfobacteriota</taxon>
        <taxon>Desulfovibrionia</taxon>
        <taxon>Desulfovibrionales</taxon>
        <taxon>Desulfovibrionaceae</taxon>
        <taxon>Solidesulfovibrio</taxon>
    </lineage>
</organism>
<feature type="region of interest" description="Disordered" evidence="1">
    <location>
        <begin position="176"/>
        <end position="206"/>
    </location>
</feature>
<evidence type="ECO:0000313" key="4">
    <source>
        <dbReference type="Proteomes" id="UP000293296"/>
    </source>
</evidence>
<dbReference type="KEGG" id="dcb:C3Y92_02555"/>
<gene>
    <name evidence="3" type="ORF">C3Y92_02555</name>
</gene>
<accession>A0A4P6HGT0</accession>
<name>A0A4P6HGT0_9BACT</name>
<reference evidence="3 4" key="1">
    <citation type="submission" date="2018-02" db="EMBL/GenBank/DDBJ databases">
        <title>Genome sequence of Desulfovibrio carbinolicus DSM 3852.</title>
        <authorList>
            <person name="Wilbanks E."/>
            <person name="Skennerton C.T."/>
            <person name="Orphan V.J."/>
        </authorList>
    </citation>
    <scope>NUCLEOTIDE SEQUENCE [LARGE SCALE GENOMIC DNA]</scope>
    <source>
        <strain evidence="3 4">DSM 3852</strain>
    </source>
</reference>
<dbReference type="OrthoDB" id="5453048at2"/>
<proteinExistence type="predicted"/>
<keyword evidence="4" id="KW-1185">Reference proteome</keyword>
<feature type="signal peptide" evidence="2">
    <location>
        <begin position="1"/>
        <end position="22"/>
    </location>
</feature>
<feature type="chain" id="PRO_5020794207" evidence="2">
    <location>
        <begin position="23"/>
        <end position="206"/>
    </location>
</feature>